<evidence type="ECO:0000313" key="7">
    <source>
        <dbReference type="Proteomes" id="UP001211907"/>
    </source>
</evidence>
<keyword evidence="7" id="KW-1185">Reference proteome</keyword>
<organism evidence="6 7">
    <name type="scientific">Physocladia obscura</name>
    <dbReference type="NCBI Taxonomy" id="109957"/>
    <lineage>
        <taxon>Eukaryota</taxon>
        <taxon>Fungi</taxon>
        <taxon>Fungi incertae sedis</taxon>
        <taxon>Chytridiomycota</taxon>
        <taxon>Chytridiomycota incertae sedis</taxon>
        <taxon>Chytridiomycetes</taxon>
        <taxon>Chytridiales</taxon>
        <taxon>Chytriomycetaceae</taxon>
        <taxon>Physocladia</taxon>
    </lineage>
</organism>
<dbReference type="GO" id="GO:0003677">
    <property type="term" value="F:DNA binding"/>
    <property type="evidence" value="ECO:0007669"/>
    <property type="project" value="InterPro"/>
</dbReference>
<feature type="region of interest" description="Disordered" evidence="5">
    <location>
        <begin position="274"/>
        <end position="298"/>
    </location>
</feature>
<keyword evidence="3" id="KW-0804">Transcription</keyword>
<dbReference type="AlphaFoldDB" id="A0AAD5T7B1"/>
<evidence type="ECO:0000313" key="6">
    <source>
        <dbReference type="EMBL" id="KAJ3124152.1"/>
    </source>
</evidence>
<keyword evidence="2 6" id="KW-0240">DNA-directed RNA polymerase</keyword>
<proteinExistence type="predicted"/>
<evidence type="ECO:0000256" key="3">
    <source>
        <dbReference type="ARBA" id="ARBA00023163"/>
    </source>
</evidence>
<evidence type="ECO:0000256" key="2">
    <source>
        <dbReference type="ARBA" id="ARBA00022478"/>
    </source>
</evidence>
<feature type="compositionally biased region" description="Low complexity" evidence="5">
    <location>
        <begin position="22"/>
        <end position="63"/>
    </location>
</feature>
<feature type="compositionally biased region" description="Polar residues" evidence="5">
    <location>
        <begin position="283"/>
        <end position="293"/>
    </location>
</feature>
<feature type="compositionally biased region" description="Basic residues" evidence="5">
    <location>
        <begin position="1"/>
        <end position="10"/>
    </location>
</feature>
<gene>
    <name evidence="6" type="primary">POLR3D</name>
    <name evidence="6" type="ORF">HK100_011344</name>
</gene>
<comment type="caution">
    <text evidence="6">The sequence shown here is derived from an EMBL/GenBank/DDBJ whole genome shotgun (WGS) entry which is preliminary data.</text>
</comment>
<feature type="compositionally biased region" description="Polar residues" evidence="5">
    <location>
        <begin position="64"/>
        <end position="74"/>
    </location>
</feature>
<feature type="region of interest" description="Disordered" evidence="5">
    <location>
        <begin position="1"/>
        <end position="175"/>
    </location>
</feature>
<feature type="compositionally biased region" description="Basic and acidic residues" evidence="5">
    <location>
        <begin position="103"/>
        <end position="128"/>
    </location>
</feature>
<sequence>MPPKLKRLTKKTVVAPEDAPEDAAAATPQPEAPRPESSSSSSSSAAPISASASASTPSTTNPEQNTGATAGTRSTKPKFAFKPNTAQEAKAKQTKDSNASEETPMRERRDPTQRRPRREMLPRTRIEDTMVPSNLAGNLKQTGSSKSKFGSGGGGSGSGSGPRITQGFGLGGSDEKVKLESSTFGFNTGNEFDENNEDVIGKLDERDILMIADSFAVGDEDAPVSLGWSRKVRDREHFFAGKNEVKADEMDQDGKEMQSFNEFVQPELPRHLPHFEGIEGSLTGPSSGNNSGSADVDMSGKSEGLIGKILVHRSGKMKLVLGDITLDVDVVPYSDVVQEAVAVDAKAKTSCILGRVSKRFICTPDINDLLNEGQGDGDLEIDEEASR</sequence>
<dbReference type="Proteomes" id="UP001211907">
    <property type="component" value="Unassembled WGS sequence"/>
</dbReference>
<dbReference type="Pfam" id="PF05132">
    <property type="entry name" value="RNA_pol_Rpc4"/>
    <property type="match status" value="1"/>
</dbReference>
<dbReference type="PANTHER" id="PTHR13408:SF0">
    <property type="entry name" value="DNA-DIRECTED RNA POLYMERASE III SUBUNIT RPC4"/>
    <property type="match status" value="1"/>
</dbReference>
<dbReference type="InterPro" id="IPR007811">
    <property type="entry name" value="RPC4"/>
</dbReference>
<feature type="compositionally biased region" description="Gly residues" evidence="5">
    <location>
        <begin position="150"/>
        <end position="160"/>
    </location>
</feature>
<accession>A0AAD5T7B1</accession>
<dbReference type="GO" id="GO:0042797">
    <property type="term" value="P:tRNA transcription by RNA polymerase III"/>
    <property type="evidence" value="ECO:0007669"/>
    <property type="project" value="TreeGrafter"/>
</dbReference>
<name>A0AAD5T7B1_9FUNG</name>
<dbReference type="GO" id="GO:0005666">
    <property type="term" value="C:RNA polymerase III complex"/>
    <property type="evidence" value="ECO:0007669"/>
    <property type="project" value="InterPro"/>
</dbReference>
<reference evidence="6" key="1">
    <citation type="submission" date="2020-05" db="EMBL/GenBank/DDBJ databases">
        <title>Phylogenomic resolution of chytrid fungi.</title>
        <authorList>
            <person name="Stajich J.E."/>
            <person name="Amses K."/>
            <person name="Simmons R."/>
            <person name="Seto K."/>
            <person name="Myers J."/>
            <person name="Bonds A."/>
            <person name="Quandt C.A."/>
            <person name="Barry K."/>
            <person name="Liu P."/>
            <person name="Grigoriev I."/>
            <person name="Longcore J.E."/>
            <person name="James T.Y."/>
        </authorList>
    </citation>
    <scope>NUCLEOTIDE SEQUENCE</scope>
    <source>
        <strain evidence="6">JEL0513</strain>
    </source>
</reference>
<evidence type="ECO:0000256" key="4">
    <source>
        <dbReference type="ARBA" id="ARBA00023242"/>
    </source>
</evidence>
<protein>
    <submittedName>
        <fullName evidence="6">DNA-directed RNA polymerase III subunit RPC4</fullName>
    </submittedName>
</protein>
<evidence type="ECO:0000256" key="5">
    <source>
        <dbReference type="SAM" id="MobiDB-lite"/>
    </source>
</evidence>
<feature type="compositionally biased region" description="Polar residues" evidence="5">
    <location>
        <begin position="131"/>
        <end position="142"/>
    </location>
</feature>
<dbReference type="PANTHER" id="PTHR13408">
    <property type="entry name" value="DNA-DIRECTED RNA POLYMERASE III"/>
    <property type="match status" value="1"/>
</dbReference>
<dbReference type="EMBL" id="JADGJH010000690">
    <property type="protein sequence ID" value="KAJ3124152.1"/>
    <property type="molecule type" value="Genomic_DNA"/>
</dbReference>
<comment type="subcellular location">
    <subcellularLocation>
        <location evidence="1">Nucleus</location>
    </subcellularLocation>
</comment>
<evidence type="ECO:0000256" key="1">
    <source>
        <dbReference type="ARBA" id="ARBA00004123"/>
    </source>
</evidence>
<keyword evidence="4" id="KW-0539">Nucleus</keyword>